<dbReference type="InterPro" id="IPR036847">
    <property type="entry name" value="RimP_C_sf"/>
</dbReference>
<dbReference type="HAMAP" id="MF_01077">
    <property type="entry name" value="RimP"/>
    <property type="match status" value="1"/>
</dbReference>
<dbReference type="InterPro" id="IPR003728">
    <property type="entry name" value="Ribosome_maturation_RimP"/>
</dbReference>
<comment type="function">
    <text evidence="3">Required for maturation of 30S ribosomal subunits.</text>
</comment>
<evidence type="ECO:0000256" key="3">
    <source>
        <dbReference type="HAMAP-Rule" id="MF_01077"/>
    </source>
</evidence>
<evidence type="ECO:0000259" key="4">
    <source>
        <dbReference type="Pfam" id="PF02576"/>
    </source>
</evidence>
<evidence type="ECO:0000256" key="1">
    <source>
        <dbReference type="ARBA" id="ARBA00022490"/>
    </source>
</evidence>
<dbReference type="CDD" id="cd01734">
    <property type="entry name" value="YlxS_C"/>
    <property type="match status" value="1"/>
</dbReference>
<feature type="domain" description="Ribosome maturation factor RimP C-terminal" evidence="5">
    <location>
        <begin position="88"/>
        <end position="148"/>
    </location>
</feature>
<comment type="similarity">
    <text evidence="3">Belongs to the RimP family.</text>
</comment>
<evidence type="ECO:0000259" key="5">
    <source>
        <dbReference type="Pfam" id="PF17384"/>
    </source>
</evidence>
<gene>
    <name evidence="3" type="primary">rimP</name>
    <name evidence="6" type="ORF">SAMN06295964_0233</name>
</gene>
<dbReference type="Pfam" id="PF02576">
    <property type="entry name" value="RimP_N"/>
    <property type="match status" value="1"/>
</dbReference>
<reference evidence="7" key="1">
    <citation type="submission" date="2017-02" db="EMBL/GenBank/DDBJ databases">
        <authorList>
            <person name="Varghese N."/>
            <person name="Submissions S."/>
        </authorList>
    </citation>
    <scope>NUCLEOTIDE SEQUENCE [LARGE SCALE GENOMIC DNA]</scope>
    <source>
        <strain evidence="7">9H-4</strain>
    </source>
</reference>
<dbReference type="OrthoDB" id="9805006at2"/>
<dbReference type="Pfam" id="PF17384">
    <property type="entry name" value="DUF150_C"/>
    <property type="match status" value="1"/>
</dbReference>
<dbReference type="Gene3D" id="3.30.300.70">
    <property type="entry name" value="RimP-like superfamily, N-terminal"/>
    <property type="match status" value="1"/>
</dbReference>
<dbReference type="SUPFAM" id="SSF75420">
    <property type="entry name" value="YhbC-like, N-terminal domain"/>
    <property type="match status" value="1"/>
</dbReference>
<keyword evidence="2 3" id="KW-0690">Ribosome biogenesis</keyword>
<sequence>MTTSPTDRISSLLEPVVTSLGLDLDEVELLGKNENRRLLVAVDRDGGVDIDTIAQVTRAVSAALDESDVMGESRYTLEVASRGVDRPLVEPRHWRRNAGRVVAVELVDGERFEARIRASDDTGVDLAVKGDTTRFPYDEIVKAVVQIELNRKDV</sequence>
<evidence type="ECO:0000313" key="6">
    <source>
        <dbReference type="EMBL" id="SKB03352.1"/>
    </source>
</evidence>
<dbReference type="PANTHER" id="PTHR33867">
    <property type="entry name" value="RIBOSOME MATURATION FACTOR RIMP"/>
    <property type="match status" value="1"/>
</dbReference>
<dbReference type="RefSeq" id="WP_078698446.1">
    <property type="nucleotide sequence ID" value="NZ_LT796768.1"/>
</dbReference>
<name>A0A1T4YNL3_9ACTN</name>
<dbReference type="GO" id="GO:0005829">
    <property type="term" value="C:cytosol"/>
    <property type="evidence" value="ECO:0007669"/>
    <property type="project" value="TreeGrafter"/>
</dbReference>
<dbReference type="SUPFAM" id="SSF74942">
    <property type="entry name" value="YhbC-like, C-terminal domain"/>
    <property type="match status" value="1"/>
</dbReference>
<proteinExistence type="inferred from homology"/>
<accession>A0A1T4YNL3</accession>
<dbReference type="InterPro" id="IPR035956">
    <property type="entry name" value="RimP_N_sf"/>
</dbReference>
<dbReference type="Proteomes" id="UP000191040">
    <property type="component" value="Chromosome I"/>
</dbReference>
<evidence type="ECO:0000313" key="7">
    <source>
        <dbReference type="Proteomes" id="UP000191040"/>
    </source>
</evidence>
<organism evidence="6 7">
    <name type="scientific">Aeromicrobium choanae</name>
    <dbReference type="NCBI Taxonomy" id="1736691"/>
    <lineage>
        <taxon>Bacteria</taxon>
        <taxon>Bacillati</taxon>
        <taxon>Actinomycetota</taxon>
        <taxon>Actinomycetes</taxon>
        <taxon>Propionibacteriales</taxon>
        <taxon>Nocardioidaceae</taxon>
        <taxon>Aeromicrobium</taxon>
    </lineage>
</organism>
<dbReference type="STRING" id="1736691.SAMN06295964_0233"/>
<feature type="domain" description="Ribosome maturation factor RimP N-terminal" evidence="4">
    <location>
        <begin position="12"/>
        <end position="85"/>
    </location>
</feature>
<keyword evidence="1 3" id="KW-0963">Cytoplasm</keyword>
<keyword evidence="7" id="KW-1185">Reference proteome</keyword>
<evidence type="ECO:0000256" key="2">
    <source>
        <dbReference type="ARBA" id="ARBA00022517"/>
    </source>
</evidence>
<dbReference type="GO" id="GO:0006412">
    <property type="term" value="P:translation"/>
    <property type="evidence" value="ECO:0007669"/>
    <property type="project" value="TreeGrafter"/>
</dbReference>
<dbReference type="InterPro" id="IPR028989">
    <property type="entry name" value="RimP_N"/>
</dbReference>
<dbReference type="NCBIfam" id="NF000930">
    <property type="entry name" value="PRK00092.2-2"/>
    <property type="match status" value="1"/>
</dbReference>
<protein>
    <recommendedName>
        <fullName evidence="3">Ribosome maturation factor RimP</fullName>
    </recommendedName>
</protein>
<dbReference type="InterPro" id="IPR028998">
    <property type="entry name" value="RimP_C"/>
</dbReference>
<dbReference type="AlphaFoldDB" id="A0A1T4YNL3"/>
<dbReference type="GO" id="GO:0000028">
    <property type="term" value="P:ribosomal small subunit assembly"/>
    <property type="evidence" value="ECO:0007669"/>
    <property type="project" value="TreeGrafter"/>
</dbReference>
<dbReference type="EMBL" id="LT796768">
    <property type="protein sequence ID" value="SKB03352.1"/>
    <property type="molecule type" value="Genomic_DNA"/>
</dbReference>
<dbReference type="PANTHER" id="PTHR33867:SF1">
    <property type="entry name" value="RIBOSOME MATURATION FACTOR RIMP"/>
    <property type="match status" value="1"/>
</dbReference>
<comment type="subcellular location">
    <subcellularLocation>
        <location evidence="3">Cytoplasm</location>
    </subcellularLocation>
</comment>